<dbReference type="Proteomes" id="UP000612899">
    <property type="component" value="Unassembled WGS sequence"/>
</dbReference>
<organism evidence="1 2">
    <name type="scientific">Rhizocola hellebori</name>
    <dbReference type="NCBI Taxonomy" id="1392758"/>
    <lineage>
        <taxon>Bacteria</taxon>
        <taxon>Bacillati</taxon>
        <taxon>Actinomycetota</taxon>
        <taxon>Actinomycetes</taxon>
        <taxon>Micromonosporales</taxon>
        <taxon>Micromonosporaceae</taxon>
        <taxon>Rhizocola</taxon>
    </lineage>
</organism>
<accession>A0A8J3VJF9</accession>
<evidence type="ECO:0000313" key="1">
    <source>
        <dbReference type="EMBL" id="GIH08021.1"/>
    </source>
</evidence>
<proteinExistence type="predicted"/>
<dbReference type="EMBL" id="BONY01000043">
    <property type="protein sequence ID" value="GIH08021.1"/>
    <property type="molecule type" value="Genomic_DNA"/>
</dbReference>
<gene>
    <name evidence="1" type="ORF">Rhe02_60880</name>
</gene>
<dbReference type="AlphaFoldDB" id="A0A8J3VJF9"/>
<comment type="caution">
    <text evidence="1">The sequence shown here is derived from an EMBL/GenBank/DDBJ whole genome shotgun (WGS) entry which is preliminary data.</text>
</comment>
<reference evidence="1" key="1">
    <citation type="submission" date="2021-01" db="EMBL/GenBank/DDBJ databases">
        <title>Whole genome shotgun sequence of Rhizocola hellebori NBRC 109834.</title>
        <authorList>
            <person name="Komaki H."/>
            <person name="Tamura T."/>
        </authorList>
    </citation>
    <scope>NUCLEOTIDE SEQUENCE</scope>
    <source>
        <strain evidence="1">NBRC 109834</strain>
    </source>
</reference>
<keyword evidence="2" id="KW-1185">Reference proteome</keyword>
<protein>
    <submittedName>
        <fullName evidence="1">Uncharacterized protein</fullName>
    </submittedName>
</protein>
<evidence type="ECO:0000313" key="2">
    <source>
        <dbReference type="Proteomes" id="UP000612899"/>
    </source>
</evidence>
<sequence length="113" mass="12425">MALRAGGLAWDHVIICELAPQRADIERCSVLSDMFSGADCAAAVLELTPSKRFGADVERLTKYFAARGVESKREPSPQPPDVGAMIRYPVQGQCQLRVRTAHPNENAQKREDS</sequence>
<name>A0A8J3VJF9_9ACTN</name>